<dbReference type="OrthoDB" id="506431at2759"/>
<proteinExistence type="predicted"/>
<keyword evidence="2" id="KW-1185">Reference proteome</keyword>
<dbReference type="Proteomes" id="UP000077069">
    <property type="component" value="Unassembled WGS sequence"/>
</dbReference>
<name>A0A177CA18_9PLEO</name>
<evidence type="ECO:0000313" key="1">
    <source>
        <dbReference type="EMBL" id="OAG03692.1"/>
    </source>
</evidence>
<dbReference type="Gene3D" id="3.10.129.10">
    <property type="entry name" value="Hotdog Thioesterase"/>
    <property type="match status" value="1"/>
</dbReference>
<organism evidence="1 2">
    <name type="scientific">Paraphaeosphaeria sporulosa</name>
    <dbReference type="NCBI Taxonomy" id="1460663"/>
    <lineage>
        <taxon>Eukaryota</taxon>
        <taxon>Fungi</taxon>
        <taxon>Dikarya</taxon>
        <taxon>Ascomycota</taxon>
        <taxon>Pezizomycotina</taxon>
        <taxon>Dothideomycetes</taxon>
        <taxon>Pleosporomycetidae</taxon>
        <taxon>Pleosporales</taxon>
        <taxon>Massarineae</taxon>
        <taxon>Didymosphaeriaceae</taxon>
        <taxon>Paraphaeosphaeria</taxon>
    </lineage>
</organism>
<dbReference type="InParanoid" id="A0A177CA18"/>
<dbReference type="PANTHER" id="PTHR47260">
    <property type="entry name" value="UPF0644 PROTEIN PB2B4.06"/>
    <property type="match status" value="1"/>
</dbReference>
<dbReference type="AlphaFoldDB" id="A0A177CA18"/>
<gene>
    <name evidence="1" type="ORF">CC84DRAFT_1207003</name>
</gene>
<sequence length="335" mass="36567">MTLSQRDLPLGVSQSTLDHFAVIPWTQSTLNDPAFRIVSHSRTVTHGGIGHTLTGKTWNTDGTIKELLSFWRPSPSPHVQTESGRAELRRFYTFGGDLNAHPGLLHGGVIGCILDSSMGGCVGMVLHDPHETFALFTAQLNIAYKKPVKTPGTVVVRSWATKIEDGGRKVWVHGVVEGEGGVVHATAEGLWYIKPYREFDRPFLFKARHAFVSSSPSQVQYVITTWRTPRTVAARPKNTANAKAITAAQGARPSAETARIDLTCLRAATSFADAHAGWRRSPVTSEELGLVRSSSLLVEGTCGSRCRFRERGARCVFQSSVTSSLSGNEHEAYEL</sequence>
<accession>A0A177CA18</accession>
<dbReference type="RefSeq" id="XP_018034057.1">
    <property type="nucleotide sequence ID" value="XM_018182071.1"/>
</dbReference>
<dbReference type="InterPro" id="IPR029069">
    <property type="entry name" value="HotDog_dom_sf"/>
</dbReference>
<evidence type="ECO:0008006" key="3">
    <source>
        <dbReference type="Google" id="ProtNLM"/>
    </source>
</evidence>
<reference evidence="1 2" key="1">
    <citation type="submission" date="2016-05" db="EMBL/GenBank/DDBJ databases">
        <title>Comparative analysis of secretome profiles of manganese(II)-oxidizing ascomycete fungi.</title>
        <authorList>
            <consortium name="DOE Joint Genome Institute"/>
            <person name="Zeiner C.A."/>
            <person name="Purvine S.O."/>
            <person name="Zink E.M."/>
            <person name="Wu S."/>
            <person name="Pasa-Tolic L."/>
            <person name="Chaput D.L."/>
            <person name="Haridas S."/>
            <person name="Grigoriev I.V."/>
            <person name="Santelli C.M."/>
            <person name="Hansel C.M."/>
        </authorList>
    </citation>
    <scope>NUCLEOTIDE SEQUENCE [LARGE SCALE GENOMIC DNA]</scope>
    <source>
        <strain evidence="1 2">AP3s5-JAC2a</strain>
    </source>
</reference>
<dbReference type="InterPro" id="IPR052061">
    <property type="entry name" value="PTE-AB_protein"/>
</dbReference>
<dbReference type="GeneID" id="28765557"/>
<dbReference type="SUPFAM" id="SSF54637">
    <property type="entry name" value="Thioesterase/thiol ester dehydrase-isomerase"/>
    <property type="match status" value="1"/>
</dbReference>
<protein>
    <recommendedName>
        <fullName evidence="3">Thioesterase domain-containing protein</fullName>
    </recommendedName>
</protein>
<dbReference type="EMBL" id="KV441554">
    <property type="protein sequence ID" value="OAG03692.1"/>
    <property type="molecule type" value="Genomic_DNA"/>
</dbReference>
<dbReference type="PANTHER" id="PTHR47260:SF3">
    <property type="entry name" value="THIOESTERASE FAMILY PROTEIN (AFU_ORTHOLOGUE AFUA_7G03960)"/>
    <property type="match status" value="1"/>
</dbReference>
<evidence type="ECO:0000313" key="2">
    <source>
        <dbReference type="Proteomes" id="UP000077069"/>
    </source>
</evidence>
<dbReference type="CDD" id="cd03443">
    <property type="entry name" value="PaaI_thioesterase"/>
    <property type="match status" value="1"/>
</dbReference>